<keyword evidence="3" id="KW-0001">2Fe-2S</keyword>
<keyword evidence="2" id="KW-0285">Flavoprotein</keyword>
<dbReference type="InterPro" id="IPR017938">
    <property type="entry name" value="Riboflavin_synthase-like_b-brl"/>
</dbReference>
<dbReference type="Proteomes" id="UP001597083">
    <property type="component" value="Unassembled WGS sequence"/>
</dbReference>
<keyword evidence="6" id="KW-0411">Iron-sulfur</keyword>
<dbReference type="PANTHER" id="PTHR47354:SF1">
    <property type="entry name" value="CARNITINE MONOOXYGENASE REDUCTASE SUBUNIT"/>
    <property type="match status" value="1"/>
</dbReference>
<accession>A0ABW3CD26</accession>
<evidence type="ECO:0000256" key="1">
    <source>
        <dbReference type="ARBA" id="ARBA00001974"/>
    </source>
</evidence>
<feature type="non-terminal residue" evidence="8">
    <location>
        <position position="123"/>
    </location>
</feature>
<dbReference type="InterPro" id="IPR050415">
    <property type="entry name" value="MRET"/>
</dbReference>
<dbReference type="InterPro" id="IPR039261">
    <property type="entry name" value="FNR_nucleotide-bd"/>
</dbReference>
<evidence type="ECO:0000256" key="4">
    <source>
        <dbReference type="ARBA" id="ARBA00022723"/>
    </source>
</evidence>
<evidence type="ECO:0000313" key="8">
    <source>
        <dbReference type="EMBL" id="MFD0851737.1"/>
    </source>
</evidence>
<proteinExistence type="predicted"/>
<dbReference type="PRINTS" id="PR00409">
    <property type="entry name" value="PHDIOXRDTASE"/>
</dbReference>
<evidence type="ECO:0000256" key="2">
    <source>
        <dbReference type="ARBA" id="ARBA00022630"/>
    </source>
</evidence>
<dbReference type="SUPFAM" id="SSF63380">
    <property type="entry name" value="Riboflavin synthase domain-like"/>
    <property type="match status" value="1"/>
</dbReference>
<dbReference type="PROSITE" id="PS51384">
    <property type="entry name" value="FAD_FR"/>
    <property type="match status" value="1"/>
</dbReference>
<dbReference type="InterPro" id="IPR017927">
    <property type="entry name" value="FAD-bd_FR_type"/>
</dbReference>
<protein>
    <submittedName>
        <fullName evidence="8">Ferredoxin reductase</fullName>
    </submittedName>
</protein>
<name>A0ABW3CD26_9ACTN</name>
<gene>
    <name evidence="8" type="ORF">ACFQ07_05875</name>
</gene>
<organism evidence="8 9">
    <name type="scientific">Actinomadura adrarensis</name>
    <dbReference type="NCBI Taxonomy" id="1819600"/>
    <lineage>
        <taxon>Bacteria</taxon>
        <taxon>Bacillati</taxon>
        <taxon>Actinomycetota</taxon>
        <taxon>Actinomycetes</taxon>
        <taxon>Streptosporangiales</taxon>
        <taxon>Thermomonosporaceae</taxon>
        <taxon>Actinomadura</taxon>
    </lineage>
</organism>
<evidence type="ECO:0000256" key="6">
    <source>
        <dbReference type="ARBA" id="ARBA00023014"/>
    </source>
</evidence>
<evidence type="ECO:0000313" key="9">
    <source>
        <dbReference type="Proteomes" id="UP001597083"/>
    </source>
</evidence>
<reference evidence="9" key="1">
    <citation type="journal article" date="2019" name="Int. J. Syst. Evol. Microbiol.">
        <title>The Global Catalogue of Microorganisms (GCM) 10K type strain sequencing project: providing services to taxonomists for standard genome sequencing and annotation.</title>
        <authorList>
            <consortium name="The Broad Institute Genomics Platform"/>
            <consortium name="The Broad Institute Genome Sequencing Center for Infectious Disease"/>
            <person name="Wu L."/>
            <person name="Ma J."/>
        </authorList>
    </citation>
    <scope>NUCLEOTIDE SEQUENCE [LARGE SCALE GENOMIC DNA]</scope>
    <source>
        <strain evidence="9">JCM 31696</strain>
    </source>
</reference>
<comment type="caution">
    <text evidence="8">The sequence shown here is derived from an EMBL/GenBank/DDBJ whole genome shotgun (WGS) entry which is preliminary data.</text>
</comment>
<dbReference type="CDD" id="cd06185">
    <property type="entry name" value="PDR_like"/>
    <property type="match status" value="1"/>
</dbReference>
<evidence type="ECO:0000259" key="7">
    <source>
        <dbReference type="PROSITE" id="PS51384"/>
    </source>
</evidence>
<dbReference type="EMBL" id="JBHTIR010000738">
    <property type="protein sequence ID" value="MFD0851737.1"/>
    <property type="molecule type" value="Genomic_DNA"/>
</dbReference>
<keyword evidence="9" id="KW-1185">Reference proteome</keyword>
<sequence>MKPLVVQAVESVADGIRTFVLGPVDGGLLPAFVPGSHLVVHCGAGRRNAYSLTGSGAASHEYRISVLLKPESDRGGSEWMHRLAVGDRITVDGPRSAFPPVATARHHLLIAGGIGVTPLLSHA</sequence>
<dbReference type="Gene3D" id="2.40.30.10">
    <property type="entry name" value="Translation factors"/>
    <property type="match status" value="1"/>
</dbReference>
<comment type="cofactor">
    <cofactor evidence="1">
        <name>FAD</name>
        <dbReference type="ChEBI" id="CHEBI:57692"/>
    </cofactor>
</comment>
<feature type="domain" description="FAD-binding FR-type" evidence="7">
    <location>
        <begin position="1"/>
        <end position="101"/>
    </location>
</feature>
<evidence type="ECO:0000256" key="3">
    <source>
        <dbReference type="ARBA" id="ARBA00022714"/>
    </source>
</evidence>
<dbReference type="SUPFAM" id="SSF52343">
    <property type="entry name" value="Ferredoxin reductase-like, C-terminal NADP-linked domain"/>
    <property type="match status" value="1"/>
</dbReference>
<dbReference type="PANTHER" id="PTHR47354">
    <property type="entry name" value="NADH OXIDOREDUCTASE HCR"/>
    <property type="match status" value="1"/>
</dbReference>
<evidence type="ECO:0000256" key="5">
    <source>
        <dbReference type="ARBA" id="ARBA00023004"/>
    </source>
</evidence>
<keyword evidence="4" id="KW-0479">Metal-binding</keyword>
<keyword evidence="5" id="KW-0408">Iron</keyword>